<evidence type="ECO:0000313" key="2">
    <source>
        <dbReference type="EMBL" id="PJR17020.1"/>
    </source>
</evidence>
<dbReference type="AlphaFoldDB" id="A0A2J0Z909"/>
<sequence length="268" mass="27931">MRPRLFTIAGGLAALALYAGILMAGAAIIRNRDSVATPEFVLETPEAAVDEPISVEPPAETEAAPPPPEPDAAPGKGSRVAARPVEPGLFAQPEDGIAKPLERIAPRPPLSKPEEKEKPASAVFPRPVALATGLVRSGETTLQLKDIEPETPEKVCEANGRSWPCGMVARTAFRNFLRGRALVCEAADGSSETLNARCSVGGQDVAEWLVGNGWATPLPGTALEAKAEAARGARLGFFGDDPRDLARAPLALDDPAASIAPEDAAPDL</sequence>
<feature type="region of interest" description="Disordered" evidence="1">
    <location>
        <begin position="57"/>
        <end position="121"/>
    </location>
</feature>
<dbReference type="Gene3D" id="2.40.50.90">
    <property type="match status" value="1"/>
</dbReference>
<evidence type="ECO:0000256" key="1">
    <source>
        <dbReference type="SAM" id="MobiDB-lite"/>
    </source>
</evidence>
<organism evidence="2 3">
    <name type="scientific">Rhizobium meliloti</name>
    <name type="common">Ensifer meliloti</name>
    <name type="synonym">Sinorhizobium meliloti</name>
    <dbReference type="NCBI Taxonomy" id="382"/>
    <lineage>
        <taxon>Bacteria</taxon>
        <taxon>Pseudomonadati</taxon>
        <taxon>Pseudomonadota</taxon>
        <taxon>Alphaproteobacteria</taxon>
        <taxon>Hyphomicrobiales</taxon>
        <taxon>Rhizobiaceae</taxon>
        <taxon>Sinorhizobium/Ensifer group</taxon>
        <taxon>Sinorhizobium</taxon>
    </lineage>
</organism>
<dbReference type="RefSeq" id="WP_100669671.1">
    <property type="nucleotide sequence ID" value="NZ_NJGD01000001.1"/>
</dbReference>
<proteinExistence type="predicted"/>
<evidence type="ECO:0000313" key="3">
    <source>
        <dbReference type="Proteomes" id="UP000231987"/>
    </source>
</evidence>
<gene>
    <name evidence="2" type="ORF">CEJ86_02185</name>
</gene>
<comment type="caution">
    <text evidence="2">The sequence shown here is derived from an EMBL/GenBank/DDBJ whole genome shotgun (WGS) entry which is preliminary data.</text>
</comment>
<dbReference type="Proteomes" id="UP000231987">
    <property type="component" value="Unassembled WGS sequence"/>
</dbReference>
<accession>A0A2J0Z909</accession>
<dbReference type="InterPro" id="IPR035437">
    <property type="entry name" value="SNase_OB-fold_sf"/>
</dbReference>
<name>A0A2J0Z909_RHIML</name>
<reference evidence="2 3" key="1">
    <citation type="submission" date="2017-06" db="EMBL/GenBank/DDBJ databases">
        <title>Ensifer strains isolated from leguminous trees and herbs display diverse denitrification phenotypes with some acting as strong N2O sinks.</title>
        <authorList>
            <person name="Woliy K."/>
            <person name="Mania D."/>
            <person name="Bakken L.R."/>
            <person name="Frostegard A."/>
        </authorList>
    </citation>
    <scope>NUCLEOTIDE SEQUENCE [LARGE SCALE GENOMIC DNA]</scope>
    <source>
        <strain evidence="2 3">AC50a</strain>
    </source>
</reference>
<evidence type="ECO:0008006" key="4">
    <source>
        <dbReference type="Google" id="ProtNLM"/>
    </source>
</evidence>
<protein>
    <recommendedName>
        <fullName evidence="4">Thermonuclease family protein</fullName>
    </recommendedName>
</protein>
<feature type="compositionally biased region" description="Basic and acidic residues" evidence="1">
    <location>
        <begin position="96"/>
        <end position="105"/>
    </location>
</feature>
<dbReference type="SUPFAM" id="SSF50199">
    <property type="entry name" value="Staphylococcal nuclease"/>
    <property type="match status" value="1"/>
</dbReference>
<dbReference type="EMBL" id="NJGD01000001">
    <property type="protein sequence ID" value="PJR17020.1"/>
    <property type="molecule type" value="Genomic_DNA"/>
</dbReference>